<evidence type="ECO:0000313" key="1">
    <source>
        <dbReference type="EMBL" id="MDT0619383.1"/>
    </source>
</evidence>
<dbReference type="InterPro" id="IPR025528">
    <property type="entry name" value="BrnA_antitoxin"/>
</dbReference>
<keyword evidence="2" id="KW-1185">Reference proteome</keyword>
<sequence>MKQEYDFANMPRRKNPYAPKLKRQVTIRMREDVIDYFKSMAEDTGIPYQSLINLYLRDCAASGRKPDLSWK</sequence>
<reference evidence="1 2" key="1">
    <citation type="submission" date="2023-09" db="EMBL/GenBank/DDBJ databases">
        <authorList>
            <person name="Rey-Velasco X."/>
        </authorList>
    </citation>
    <scope>NUCLEOTIDE SEQUENCE [LARGE SCALE GENOMIC DNA]</scope>
    <source>
        <strain evidence="1 2">P385</strain>
    </source>
</reference>
<dbReference type="EMBL" id="JAVRHY010000014">
    <property type="protein sequence ID" value="MDT0619383.1"/>
    <property type="molecule type" value="Genomic_DNA"/>
</dbReference>
<evidence type="ECO:0000313" key="2">
    <source>
        <dbReference type="Proteomes" id="UP001259982"/>
    </source>
</evidence>
<organism evidence="1 2">
    <name type="scientific">Spectribacter acetivorans</name>
    <dbReference type="NCBI Taxonomy" id="3075603"/>
    <lineage>
        <taxon>Bacteria</taxon>
        <taxon>Pseudomonadati</taxon>
        <taxon>Pseudomonadota</taxon>
        <taxon>Gammaproteobacteria</taxon>
        <taxon>Salinisphaerales</taxon>
        <taxon>Salinisphaeraceae</taxon>
        <taxon>Spectribacter</taxon>
    </lineage>
</organism>
<dbReference type="Proteomes" id="UP001259982">
    <property type="component" value="Unassembled WGS sequence"/>
</dbReference>
<protein>
    <submittedName>
        <fullName evidence="1">BrnA antitoxin family protein</fullName>
    </submittedName>
</protein>
<proteinExistence type="predicted"/>
<dbReference type="RefSeq" id="WP_311659796.1">
    <property type="nucleotide sequence ID" value="NZ_JAVRHY010000014.1"/>
</dbReference>
<name>A0ABU3BB61_9GAMM</name>
<dbReference type="Pfam" id="PF14384">
    <property type="entry name" value="BrnA_antitoxin"/>
    <property type="match status" value="1"/>
</dbReference>
<comment type="caution">
    <text evidence="1">The sequence shown here is derived from an EMBL/GenBank/DDBJ whole genome shotgun (WGS) entry which is preliminary data.</text>
</comment>
<gene>
    <name evidence="1" type="ORF">RM531_12965</name>
</gene>
<accession>A0ABU3BB61</accession>